<evidence type="ECO:0000313" key="2">
    <source>
        <dbReference type="EMBL" id="OOM15786.1"/>
    </source>
</evidence>
<keyword evidence="1" id="KW-0812">Transmembrane</keyword>
<name>A0A1S8NH09_CLOSA</name>
<keyword evidence="1" id="KW-0472">Membrane</keyword>
<proteinExistence type="predicted"/>
<dbReference type="RefSeq" id="WP_423237050.1">
    <property type="nucleotide sequence ID" value="NZ_LZYZ01000001.1"/>
</dbReference>
<organism evidence="2 3">
    <name type="scientific">Clostridium saccharobutylicum</name>
    <dbReference type="NCBI Taxonomy" id="169679"/>
    <lineage>
        <taxon>Bacteria</taxon>
        <taxon>Bacillati</taxon>
        <taxon>Bacillota</taxon>
        <taxon>Clostridia</taxon>
        <taxon>Eubacteriales</taxon>
        <taxon>Clostridiaceae</taxon>
        <taxon>Clostridium</taxon>
    </lineage>
</organism>
<comment type="caution">
    <text evidence="2">The sequence shown here is derived from an EMBL/GenBank/DDBJ whole genome shotgun (WGS) entry which is preliminary data.</text>
</comment>
<evidence type="ECO:0000256" key="1">
    <source>
        <dbReference type="SAM" id="Phobius"/>
    </source>
</evidence>
<reference evidence="2 3" key="1">
    <citation type="submission" date="2016-05" db="EMBL/GenBank/DDBJ databases">
        <title>Microbial solvent formation.</title>
        <authorList>
            <person name="Poehlein A."/>
            <person name="Montoya Solano J.D."/>
            <person name="Flitsch S."/>
            <person name="Krabben P."/>
            <person name="Duerre P."/>
            <person name="Daniel R."/>
        </authorList>
    </citation>
    <scope>NUCLEOTIDE SEQUENCE [LARGE SCALE GENOMIC DNA]</scope>
    <source>
        <strain evidence="2 3">L1-8</strain>
    </source>
</reference>
<gene>
    <name evidence="2" type="ORF">CLOSAC_00570</name>
</gene>
<evidence type="ECO:0000313" key="3">
    <source>
        <dbReference type="Proteomes" id="UP000191154"/>
    </source>
</evidence>
<dbReference type="AlphaFoldDB" id="A0A1S8NH09"/>
<feature type="transmembrane region" description="Helical" evidence="1">
    <location>
        <begin position="6"/>
        <end position="28"/>
    </location>
</feature>
<sequence length="72" mass="8586">MKNKEARQQLLTICLLVMYLLILTWIILFKMQFSIEKSDHLRSINLIPFHESVIVNNRIDLSEIYDKAHSKK</sequence>
<keyword evidence="1" id="KW-1133">Transmembrane helix</keyword>
<dbReference type="Proteomes" id="UP000191154">
    <property type="component" value="Unassembled WGS sequence"/>
</dbReference>
<dbReference type="EMBL" id="LZYZ01000001">
    <property type="protein sequence ID" value="OOM15786.1"/>
    <property type="molecule type" value="Genomic_DNA"/>
</dbReference>
<accession>A0A1S8NH09</accession>
<protein>
    <submittedName>
        <fullName evidence="2">Uncharacterized protein</fullName>
    </submittedName>
</protein>